<organism evidence="3 4">
    <name type="scientific">Ambrosia artemisiifolia</name>
    <name type="common">Common ragweed</name>
    <dbReference type="NCBI Taxonomy" id="4212"/>
    <lineage>
        <taxon>Eukaryota</taxon>
        <taxon>Viridiplantae</taxon>
        <taxon>Streptophyta</taxon>
        <taxon>Embryophyta</taxon>
        <taxon>Tracheophyta</taxon>
        <taxon>Spermatophyta</taxon>
        <taxon>Magnoliopsida</taxon>
        <taxon>eudicotyledons</taxon>
        <taxon>Gunneridae</taxon>
        <taxon>Pentapetalae</taxon>
        <taxon>asterids</taxon>
        <taxon>campanulids</taxon>
        <taxon>Asterales</taxon>
        <taxon>Asteraceae</taxon>
        <taxon>Asteroideae</taxon>
        <taxon>Heliantheae alliance</taxon>
        <taxon>Heliantheae</taxon>
        <taxon>Ambrosia</taxon>
    </lineage>
</organism>
<dbReference type="GO" id="GO:0080044">
    <property type="term" value="F:quercetin 7-O-glucosyltransferase activity"/>
    <property type="evidence" value="ECO:0007669"/>
    <property type="project" value="TreeGrafter"/>
</dbReference>
<comment type="caution">
    <text evidence="3">The sequence shown here is derived from an EMBL/GenBank/DDBJ whole genome shotgun (WGS) entry which is preliminary data.</text>
</comment>
<dbReference type="Proteomes" id="UP001206925">
    <property type="component" value="Unassembled WGS sequence"/>
</dbReference>
<dbReference type="FunFam" id="3.40.50.2000:FF:000040">
    <property type="entry name" value="UDP-glycosyltransferase 76C1"/>
    <property type="match status" value="1"/>
</dbReference>
<dbReference type="SUPFAM" id="SSF53756">
    <property type="entry name" value="UDP-Glycosyltransferase/glycogen phosphorylase"/>
    <property type="match status" value="1"/>
</dbReference>
<sequence>MENQQETLVSRNRRIILFPFPFQGHINPMLQLANLLYSKGFSITILHTNFNTPKISNYPHFTFISILDNDPEDERFSKSSLINFAPNFIFKQDGADVLRKELELLLALEKDELVSCLITDAFWHFTQSVADSLNLPRLVLRTSSLYSTIIFSSIPLLDDRGYFTLDDSHLEEQVSEFPLLKVKDILKIGIKSDKDPYAELLSEMIKQTKASSGIIWNSFKELEETELERVQHDFPVQSFLIPFPKYLTSSSSSLLDQDQTVIHWLDQQSTESVLYVSFGSISQVDEKEFLEIAHGLVNSKQPFLWVVRPGFVKGSTWLESLPDEFLGEKGRVVKWAPQQEVLAHEATGAFWTHSGWNSTLESVCESVAMICSPFRGDQSLDARYMSDVLRVGVYLENGFERGEISSAIKRVMVDEEGKEIRERVRVLKQKADVSLMKGGSSNESMESLVDYISSLQVSVLEF</sequence>
<dbReference type="FunFam" id="3.40.50.2000:FF:000120">
    <property type="entry name" value="UDP-glycosyltransferase 76C1"/>
    <property type="match status" value="1"/>
</dbReference>
<keyword evidence="2" id="KW-0808">Transferase</keyword>
<gene>
    <name evidence="3" type="ORF">M8C21_009322</name>
</gene>
<name>A0AAD5CUD4_AMBAR</name>
<accession>A0AAD5CUD4</accession>
<dbReference type="PANTHER" id="PTHR11926">
    <property type="entry name" value="GLUCOSYL/GLUCURONOSYL TRANSFERASES"/>
    <property type="match status" value="1"/>
</dbReference>
<evidence type="ECO:0000256" key="1">
    <source>
        <dbReference type="ARBA" id="ARBA00009995"/>
    </source>
</evidence>
<reference evidence="3" key="1">
    <citation type="submission" date="2022-06" db="EMBL/GenBank/DDBJ databases">
        <title>Uncovering the hologenomic basis of an extraordinary plant invasion.</title>
        <authorList>
            <person name="Bieker V.C."/>
            <person name="Martin M.D."/>
            <person name="Gilbert T."/>
            <person name="Hodgins K."/>
            <person name="Battlay P."/>
            <person name="Petersen B."/>
            <person name="Wilson J."/>
        </authorList>
    </citation>
    <scope>NUCLEOTIDE SEQUENCE</scope>
    <source>
        <strain evidence="3">AA19_3_7</strain>
        <tissue evidence="3">Leaf</tissue>
    </source>
</reference>
<dbReference type="PANTHER" id="PTHR11926:SF1464">
    <property type="entry name" value="UDP-GLYCOSYLTRANSFERASE 76B1-LIKE"/>
    <property type="match status" value="1"/>
</dbReference>
<evidence type="ECO:0000313" key="3">
    <source>
        <dbReference type="EMBL" id="KAI7747787.1"/>
    </source>
</evidence>
<evidence type="ECO:0000256" key="2">
    <source>
        <dbReference type="ARBA" id="ARBA00022679"/>
    </source>
</evidence>
<evidence type="ECO:0000313" key="4">
    <source>
        <dbReference type="Proteomes" id="UP001206925"/>
    </source>
</evidence>
<comment type="similarity">
    <text evidence="1">Belongs to the UDP-glycosyltransferase family.</text>
</comment>
<dbReference type="CDD" id="cd03784">
    <property type="entry name" value="GT1_Gtf-like"/>
    <property type="match status" value="1"/>
</dbReference>
<dbReference type="InterPro" id="IPR002213">
    <property type="entry name" value="UDP_glucos_trans"/>
</dbReference>
<dbReference type="Gene3D" id="3.40.50.2000">
    <property type="entry name" value="Glycogen Phosphorylase B"/>
    <property type="match status" value="2"/>
</dbReference>
<protein>
    <submittedName>
        <fullName evidence="3">Uncharacterized protein</fullName>
    </submittedName>
</protein>
<dbReference type="EMBL" id="JAMZMK010006687">
    <property type="protein sequence ID" value="KAI7747787.1"/>
    <property type="molecule type" value="Genomic_DNA"/>
</dbReference>
<proteinExistence type="inferred from homology"/>
<keyword evidence="4" id="KW-1185">Reference proteome</keyword>
<dbReference type="Pfam" id="PF00201">
    <property type="entry name" value="UDPGT"/>
    <property type="match status" value="1"/>
</dbReference>
<dbReference type="GO" id="GO:0080043">
    <property type="term" value="F:quercetin 3-O-glucosyltransferase activity"/>
    <property type="evidence" value="ECO:0007669"/>
    <property type="project" value="TreeGrafter"/>
</dbReference>
<dbReference type="AlphaFoldDB" id="A0AAD5CUD4"/>